<sequence>MAIVSDYKQVITILNWFEYKTNRICFNTNIYQFKDTISENLKGFKEDIELAYLTSNTSTWDFINNVIKNSLDNNIPKK</sequence>
<reference evidence="1" key="1">
    <citation type="submission" date="2021-06" db="EMBL/GenBank/DDBJ databases">
        <authorList>
            <person name="Kallberg Y."/>
            <person name="Tangrot J."/>
            <person name="Rosling A."/>
        </authorList>
    </citation>
    <scope>NUCLEOTIDE SEQUENCE</scope>
    <source>
        <strain evidence="1">CL356</strain>
    </source>
</reference>
<dbReference type="Proteomes" id="UP000789525">
    <property type="component" value="Unassembled WGS sequence"/>
</dbReference>
<name>A0ACA9NR09_9GLOM</name>
<evidence type="ECO:0000313" key="2">
    <source>
        <dbReference type="Proteomes" id="UP000789525"/>
    </source>
</evidence>
<organism evidence="1 2">
    <name type="scientific">Acaulospora colombiana</name>
    <dbReference type="NCBI Taxonomy" id="27376"/>
    <lineage>
        <taxon>Eukaryota</taxon>
        <taxon>Fungi</taxon>
        <taxon>Fungi incertae sedis</taxon>
        <taxon>Mucoromycota</taxon>
        <taxon>Glomeromycotina</taxon>
        <taxon>Glomeromycetes</taxon>
        <taxon>Diversisporales</taxon>
        <taxon>Acaulosporaceae</taxon>
        <taxon>Acaulospora</taxon>
    </lineage>
</organism>
<feature type="non-terminal residue" evidence="1">
    <location>
        <position position="78"/>
    </location>
</feature>
<accession>A0ACA9NR09</accession>
<protein>
    <submittedName>
        <fullName evidence="1">4356_t:CDS:1</fullName>
    </submittedName>
</protein>
<evidence type="ECO:0000313" key="1">
    <source>
        <dbReference type="EMBL" id="CAG8672538.1"/>
    </source>
</evidence>
<gene>
    <name evidence="1" type="ORF">ACOLOM_LOCUS9012</name>
</gene>
<keyword evidence="2" id="KW-1185">Reference proteome</keyword>
<proteinExistence type="predicted"/>
<comment type="caution">
    <text evidence="1">The sequence shown here is derived from an EMBL/GenBank/DDBJ whole genome shotgun (WGS) entry which is preliminary data.</text>
</comment>
<dbReference type="EMBL" id="CAJVPT010024881">
    <property type="protein sequence ID" value="CAG8672538.1"/>
    <property type="molecule type" value="Genomic_DNA"/>
</dbReference>